<name>A0A1I5EX75_9FIRM</name>
<dbReference type="AlphaFoldDB" id="A0A1I5EX75"/>
<proteinExistence type="predicted"/>
<dbReference type="OrthoDB" id="9777090at2"/>
<gene>
    <name evidence="3" type="ORF">SAMN04489757_11129</name>
</gene>
<sequence>MGGKTGNVLKRYLLPTCLMCVITLLIFLYLAEMESLALGFLLMAVLLFIINVSFRLLVSKGIKGTSKICKTIKGFLFLFILLVNLTIAFSATILLFSNEMFFYPNHDRESYEENQKFINYEEIHFNKDNKEFSGWLLKNEKGRAPLVIYFGGNGECSARRFHTNKKSNDWDYFEGYNFMMIDYPGYGNSKGTPSDESMFDMALMCYDYAITREDVNSDNIVLMGYSIGTGVATYLASQRNIRGLILMAPYDEGISLYNSMLNIFHGPLKYLVRNKFESVKYAKSVDIQPLLLVSKADEIIPYESSILLADTFPNGSILHSLNGIKHNFFWGNKEVLENVNKYLQEVKYE</sequence>
<dbReference type="GO" id="GO:0016787">
    <property type="term" value="F:hydrolase activity"/>
    <property type="evidence" value="ECO:0007669"/>
    <property type="project" value="UniProtKB-KW"/>
</dbReference>
<feature type="domain" description="AB hydrolase-1" evidence="2">
    <location>
        <begin position="171"/>
        <end position="255"/>
    </location>
</feature>
<dbReference type="Proteomes" id="UP000198806">
    <property type="component" value="Unassembled WGS sequence"/>
</dbReference>
<dbReference type="RefSeq" id="WP_091685923.1">
    <property type="nucleotide sequence ID" value="NZ_BAABFM010000085.1"/>
</dbReference>
<keyword evidence="1" id="KW-0472">Membrane</keyword>
<dbReference type="Pfam" id="PF00561">
    <property type="entry name" value="Abhydrolase_1"/>
    <property type="match status" value="1"/>
</dbReference>
<dbReference type="Gene3D" id="3.40.50.1820">
    <property type="entry name" value="alpha/beta hydrolase"/>
    <property type="match status" value="1"/>
</dbReference>
<dbReference type="EMBL" id="FOWD01000011">
    <property type="protein sequence ID" value="SFO15641.1"/>
    <property type="molecule type" value="Genomic_DNA"/>
</dbReference>
<reference evidence="3 4" key="1">
    <citation type="submission" date="2016-10" db="EMBL/GenBank/DDBJ databases">
        <authorList>
            <person name="de Groot N.N."/>
        </authorList>
    </citation>
    <scope>NUCLEOTIDE SEQUENCE [LARGE SCALE GENOMIC DNA]</scope>
    <source>
        <strain evidence="3 4">DSM 1283</strain>
    </source>
</reference>
<dbReference type="InterPro" id="IPR029058">
    <property type="entry name" value="AB_hydrolase_fold"/>
</dbReference>
<feature type="transmembrane region" description="Helical" evidence="1">
    <location>
        <begin position="75"/>
        <end position="96"/>
    </location>
</feature>
<evidence type="ECO:0000256" key="1">
    <source>
        <dbReference type="SAM" id="Phobius"/>
    </source>
</evidence>
<dbReference type="SUPFAM" id="SSF53474">
    <property type="entry name" value="alpha/beta-Hydrolases"/>
    <property type="match status" value="1"/>
</dbReference>
<keyword evidence="3" id="KW-0378">Hydrolase</keyword>
<evidence type="ECO:0000259" key="2">
    <source>
        <dbReference type="Pfam" id="PF00561"/>
    </source>
</evidence>
<keyword evidence="1" id="KW-1133">Transmembrane helix</keyword>
<dbReference type="InterPro" id="IPR000073">
    <property type="entry name" value="AB_hydrolase_1"/>
</dbReference>
<protein>
    <submittedName>
        <fullName evidence="3">Alpha/beta hydrolase fold</fullName>
    </submittedName>
</protein>
<dbReference type="PANTHER" id="PTHR12277:SF81">
    <property type="entry name" value="PROTEIN ABHD13"/>
    <property type="match status" value="1"/>
</dbReference>
<feature type="transmembrane region" description="Helical" evidence="1">
    <location>
        <begin position="12"/>
        <end position="30"/>
    </location>
</feature>
<dbReference type="STRING" id="1527.SAMN04489757_11129"/>
<evidence type="ECO:0000313" key="3">
    <source>
        <dbReference type="EMBL" id="SFO15641.1"/>
    </source>
</evidence>
<evidence type="ECO:0000313" key="4">
    <source>
        <dbReference type="Proteomes" id="UP000198806"/>
    </source>
</evidence>
<accession>A0A1I5EX75</accession>
<feature type="transmembrane region" description="Helical" evidence="1">
    <location>
        <begin position="36"/>
        <end position="54"/>
    </location>
</feature>
<organism evidence="3 4">
    <name type="scientific">Anaerocolumna aminovalerica</name>
    <dbReference type="NCBI Taxonomy" id="1527"/>
    <lineage>
        <taxon>Bacteria</taxon>
        <taxon>Bacillati</taxon>
        <taxon>Bacillota</taxon>
        <taxon>Clostridia</taxon>
        <taxon>Lachnospirales</taxon>
        <taxon>Lachnospiraceae</taxon>
        <taxon>Anaerocolumna</taxon>
    </lineage>
</organism>
<dbReference type="PANTHER" id="PTHR12277">
    <property type="entry name" value="ALPHA/BETA HYDROLASE DOMAIN-CONTAINING PROTEIN"/>
    <property type="match status" value="1"/>
</dbReference>
<keyword evidence="4" id="KW-1185">Reference proteome</keyword>
<keyword evidence="1" id="KW-0812">Transmembrane</keyword>